<reference evidence="1" key="1">
    <citation type="submission" date="2023-06" db="EMBL/GenBank/DDBJ databases">
        <authorList>
            <consortium name="Lawrence Berkeley National Laboratory"/>
            <person name="Ahrendt S."/>
            <person name="Sahu N."/>
            <person name="Indic B."/>
            <person name="Wong-Bajracharya J."/>
            <person name="Merenyi Z."/>
            <person name="Ke H.-M."/>
            <person name="Monk M."/>
            <person name="Kocsube S."/>
            <person name="Drula E."/>
            <person name="Lipzen A."/>
            <person name="Balint B."/>
            <person name="Henrissat B."/>
            <person name="Andreopoulos B."/>
            <person name="Martin F.M."/>
            <person name="Harder C.B."/>
            <person name="Rigling D."/>
            <person name="Ford K.L."/>
            <person name="Foster G.D."/>
            <person name="Pangilinan J."/>
            <person name="Papanicolaou A."/>
            <person name="Barry K."/>
            <person name="LaButti K."/>
            <person name="Viragh M."/>
            <person name="Koriabine M."/>
            <person name="Yan M."/>
            <person name="Riley R."/>
            <person name="Champramary S."/>
            <person name="Plett K.L."/>
            <person name="Tsai I.J."/>
            <person name="Slot J."/>
            <person name="Sipos G."/>
            <person name="Plett J."/>
            <person name="Nagy L.G."/>
            <person name="Grigoriev I.V."/>
        </authorList>
    </citation>
    <scope>NUCLEOTIDE SEQUENCE</scope>
    <source>
        <strain evidence="1">CCBAS 213</strain>
    </source>
</reference>
<dbReference type="RefSeq" id="XP_060321862.1">
    <property type="nucleotide sequence ID" value="XM_060470608.1"/>
</dbReference>
<organism evidence="1 2">
    <name type="scientific">Armillaria tabescens</name>
    <name type="common">Ringless honey mushroom</name>
    <name type="synonym">Agaricus tabescens</name>
    <dbReference type="NCBI Taxonomy" id="1929756"/>
    <lineage>
        <taxon>Eukaryota</taxon>
        <taxon>Fungi</taxon>
        <taxon>Dikarya</taxon>
        <taxon>Basidiomycota</taxon>
        <taxon>Agaricomycotina</taxon>
        <taxon>Agaricomycetes</taxon>
        <taxon>Agaricomycetidae</taxon>
        <taxon>Agaricales</taxon>
        <taxon>Marasmiineae</taxon>
        <taxon>Physalacriaceae</taxon>
        <taxon>Desarmillaria</taxon>
    </lineage>
</organism>
<name>A0AA39MIT1_ARMTA</name>
<comment type="caution">
    <text evidence="1">The sequence shown here is derived from an EMBL/GenBank/DDBJ whole genome shotgun (WGS) entry which is preliminary data.</text>
</comment>
<dbReference type="GeneID" id="85354156"/>
<dbReference type="AlphaFoldDB" id="A0AA39MIT1"/>
<evidence type="ECO:0000313" key="1">
    <source>
        <dbReference type="EMBL" id="KAK0435005.1"/>
    </source>
</evidence>
<accession>A0AA39MIT1</accession>
<keyword evidence="2" id="KW-1185">Reference proteome</keyword>
<gene>
    <name evidence="1" type="ORF">EV420DRAFT_1488283</name>
</gene>
<dbReference type="EMBL" id="JAUEPS010000164">
    <property type="protein sequence ID" value="KAK0435005.1"/>
    <property type="molecule type" value="Genomic_DNA"/>
</dbReference>
<dbReference type="Proteomes" id="UP001175211">
    <property type="component" value="Unassembled WGS sequence"/>
</dbReference>
<evidence type="ECO:0000313" key="2">
    <source>
        <dbReference type="Proteomes" id="UP001175211"/>
    </source>
</evidence>
<sequence>MTTNSPPLDLSTIILTSAGMSLVCSRLQEEAKAEPGMILKVGRLYSTQAFDPAYILIPCFKPNTRRRTIKDFDTEMYVHDMYKPLYVSNTMGYHMIALKEYPKLVLHFFYCLLQLVMGVVKHNNKKNHTLSVPLSVKTSWYGNFLIIVTNGKNPVDFEQTKSFANVVDGIVKKFVIDYVGEWEAMKKATNYKMIRNKAAPTFLSLYR</sequence>
<protein>
    <submittedName>
        <fullName evidence="1">Uncharacterized protein</fullName>
    </submittedName>
</protein>
<proteinExistence type="predicted"/>